<reference evidence="1 2" key="1">
    <citation type="journal article" date="2022" name="Hortic Res">
        <title>A haplotype resolved chromosomal level avocado genome allows analysis of novel avocado genes.</title>
        <authorList>
            <person name="Nath O."/>
            <person name="Fletcher S.J."/>
            <person name="Hayward A."/>
            <person name="Shaw L.M."/>
            <person name="Masouleh A.K."/>
            <person name="Furtado A."/>
            <person name="Henry R.J."/>
            <person name="Mitter N."/>
        </authorList>
    </citation>
    <scope>NUCLEOTIDE SEQUENCE [LARGE SCALE GENOMIC DNA]</scope>
    <source>
        <strain evidence="2">cv. Hass</strain>
    </source>
</reference>
<evidence type="ECO:0000313" key="2">
    <source>
        <dbReference type="Proteomes" id="UP001234297"/>
    </source>
</evidence>
<accession>A0ACC2M1P5</accession>
<dbReference type="EMBL" id="CM056813">
    <property type="protein sequence ID" value="KAJ8639607.1"/>
    <property type="molecule type" value="Genomic_DNA"/>
</dbReference>
<proteinExistence type="predicted"/>
<name>A0ACC2M1P5_PERAE</name>
<comment type="caution">
    <text evidence="1">The sequence shown here is derived from an EMBL/GenBank/DDBJ whole genome shotgun (WGS) entry which is preliminary data.</text>
</comment>
<organism evidence="1 2">
    <name type="scientific">Persea americana</name>
    <name type="common">Avocado</name>
    <dbReference type="NCBI Taxonomy" id="3435"/>
    <lineage>
        <taxon>Eukaryota</taxon>
        <taxon>Viridiplantae</taxon>
        <taxon>Streptophyta</taxon>
        <taxon>Embryophyta</taxon>
        <taxon>Tracheophyta</taxon>
        <taxon>Spermatophyta</taxon>
        <taxon>Magnoliopsida</taxon>
        <taxon>Magnoliidae</taxon>
        <taxon>Laurales</taxon>
        <taxon>Lauraceae</taxon>
        <taxon>Persea</taxon>
    </lineage>
</organism>
<keyword evidence="2" id="KW-1185">Reference proteome</keyword>
<gene>
    <name evidence="1" type="ORF">MRB53_016301</name>
</gene>
<evidence type="ECO:0000313" key="1">
    <source>
        <dbReference type="EMBL" id="KAJ8639607.1"/>
    </source>
</evidence>
<dbReference type="Proteomes" id="UP001234297">
    <property type="component" value="Chromosome 5"/>
</dbReference>
<sequence>MPKLEGSQKLESTQGEPVTEDEGREKIKKTQVSFRKIFRDSDIKDTWLMALGTMGCVADGSSTPLIMLVLSKIMNTYAVDSSFTLKDINKDALTLLYLAIGVGLGAFLEGLCWARTAERQTSRLKRGYMRALLRQDAGFFDTQNSNSSTHQVVTSITTNTHTIQDALSEKLPNFLMNIATFFTSQTIAIYLCWRLAVVTIPMLSLLIVPGIVYGKLLVDVGRKIQEAYAVAGAIAEQALSSIRIVFANVGEKQTEESFSAALEQSLKFGLKQGLMKGMAIGSVGIGFAVWAFQAWFGSTLVIEKGAKGGDVFNAGVCIVVGGLALGGALANLKYLAEASIAASLIFEMIELIPAIDSYDQRGHIRENVKGELEFKDVDFAYPSRPGNMILRKFNLKVMASQTVGLVGGSGSGKSTVISLIERFYDPLGGEILLDGVRIETLQLKWLRHQIGLVSQEPILFGTSIKENIMFGREGASKEEVTNAAKLANAHDFIMKLPKGYNTQVGQFGVQMSGGQKQRIAIARALLRDPRVLLLDEATSALDSQSEKAVQDALDQASVGRTTIIIAHRLSTLRNADMIAVLQSGQLFESGSHDELVQNKHSSYYKMVHMQKSSMNDDDNPGSILEENDDNNSTTTAMETKNNNTDMPIKLGVSCSFGRENQTKNDLKDDEHVPSLRKMLRMTAPEWKRMLLGCIGALGFGAVQPVHSYCMGAVLSVYFINDHDEIKSQTRLYCFVFLAYASFSFITNVIQHYNFGVVGEHLTKRVREKMLAKVLTFEIEWFDQEDNTSGAICSRLSTEASVVRSLVCDRLSLLTQVLSAATIAVFLGVALAWRLAIVIIAMQPLIVGAFYTRGVMMKKMAKKILTAQNKSSEIASEGVVNHRTIAAFSSQEKMMQLFEDTIKFPRSESQKQSWYAGLGLFVSQFLTVANVGLIFWYGGRLLHNEKITYKHLFQTFFILVTTGRVIAEAGSMTSDLSKGADAIKSVFLILERKSKTEPDDPHGIQPKKIDGRVEFKNVEFAYPTRRNLMIFTDLRLKIEAGRTVALVGQSGSGKSTVIGLIERFYDPLKGSVEIDAVDIKMYNLRALRSHIALVSQEPTLFAGTIYENIAYGKTIATEAEIIEAATLANAHEFISCMENGYRTYCGERGAQLSGGQKQRIVLARAILKNPAILLLDEATSALDYRSEIHVQEAIEKMMVGRTCIVVAHRLSTIQKSDTIAVIENGRIVEEGSHDELLSKGENGAYYSLVTLQPNGTSETSSPYITEACSVPGLDRERDIASATSAYYEESEASSSADIETTAQDADFPDTDVDDAVFTTDSVIQPPSRQREISFLRD</sequence>
<protein>
    <submittedName>
        <fullName evidence="1">Uncharacterized protein</fullName>
    </submittedName>
</protein>